<dbReference type="AlphaFoldDB" id="A0A1H1ET66"/>
<gene>
    <name evidence="1" type="ORF">SAMN05445850_2132</name>
</gene>
<organism evidence="1 2">
    <name type="scientific">Paraburkholderia tuberum</name>
    <dbReference type="NCBI Taxonomy" id="157910"/>
    <lineage>
        <taxon>Bacteria</taxon>
        <taxon>Pseudomonadati</taxon>
        <taxon>Pseudomonadota</taxon>
        <taxon>Betaproteobacteria</taxon>
        <taxon>Burkholderiales</taxon>
        <taxon>Burkholderiaceae</taxon>
        <taxon>Paraburkholderia</taxon>
    </lineage>
</organism>
<reference evidence="2" key="1">
    <citation type="submission" date="2016-10" db="EMBL/GenBank/DDBJ databases">
        <authorList>
            <person name="Varghese N."/>
            <person name="Submissions S."/>
        </authorList>
    </citation>
    <scope>NUCLEOTIDE SEQUENCE [LARGE SCALE GENOMIC DNA]</scope>
    <source>
        <strain evidence="2">DUS833</strain>
    </source>
</reference>
<evidence type="ECO:0000313" key="2">
    <source>
        <dbReference type="Proteomes" id="UP000199365"/>
    </source>
</evidence>
<accession>A0A1H1ET66</accession>
<dbReference type="Proteomes" id="UP000199365">
    <property type="component" value="Unassembled WGS sequence"/>
</dbReference>
<keyword evidence="2" id="KW-1185">Reference proteome</keyword>
<dbReference type="EMBL" id="FNKX01000001">
    <property type="protein sequence ID" value="SDQ91955.1"/>
    <property type="molecule type" value="Genomic_DNA"/>
</dbReference>
<protein>
    <submittedName>
        <fullName evidence="1">Uncharacterized protein</fullName>
    </submittedName>
</protein>
<name>A0A1H1ET66_9BURK</name>
<sequence length="89" mass="9802">MPCQLSKTVAQNEKSGHYYPGFPARGARGYHFGHCALLPITSKRHQSDITIYLICDSLFWADCATSEPAYCATICSSVFFAAAFWPCSS</sequence>
<proteinExistence type="predicted"/>
<evidence type="ECO:0000313" key="1">
    <source>
        <dbReference type="EMBL" id="SDQ91955.1"/>
    </source>
</evidence>